<evidence type="ECO:0000313" key="16">
    <source>
        <dbReference type="EMBL" id="GBC98577.1"/>
    </source>
</evidence>
<dbReference type="HAMAP" id="MF_00063">
    <property type="entry name" value="CysH"/>
    <property type="match status" value="1"/>
</dbReference>
<comment type="cofactor">
    <cofactor evidence="14">
        <name>[4Fe-4S] cluster</name>
        <dbReference type="ChEBI" id="CHEBI:49883"/>
    </cofactor>
    <text evidence="14">Binds 1 [4Fe-4S] cluster per subunit.</text>
</comment>
<feature type="domain" description="Phosphoadenosine phosphosulphate reductase" evidence="15">
    <location>
        <begin position="43"/>
        <end position="218"/>
    </location>
</feature>
<comment type="caution">
    <text evidence="16">The sequence shown here is derived from an EMBL/GenBank/DDBJ whole genome shotgun (WGS) entry which is preliminary data.</text>
</comment>
<evidence type="ECO:0000256" key="8">
    <source>
        <dbReference type="ARBA" id="ARBA00024327"/>
    </source>
</evidence>
<evidence type="ECO:0000256" key="2">
    <source>
        <dbReference type="ARBA" id="ARBA00022490"/>
    </source>
</evidence>
<organism evidence="16 17">
    <name type="scientific">Candidatus Fervidibacter japonicus</name>
    <dbReference type="NCBI Taxonomy" id="2035412"/>
    <lineage>
        <taxon>Bacteria</taxon>
        <taxon>Candidatus Fervidibacterota</taxon>
        <taxon>Candidatus Fervidibacter</taxon>
    </lineage>
</organism>
<dbReference type="EMBL" id="BEHT01000012">
    <property type="protein sequence ID" value="GBC98577.1"/>
    <property type="molecule type" value="Genomic_DNA"/>
</dbReference>
<accession>A0A2H5XBU0</accession>
<dbReference type="CDD" id="cd23945">
    <property type="entry name" value="PAPS_reductase"/>
    <property type="match status" value="1"/>
</dbReference>
<dbReference type="AlphaFoldDB" id="A0A2H5XBU0"/>
<evidence type="ECO:0000313" key="17">
    <source>
        <dbReference type="Proteomes" id="UP000236173"/>
    </source>
</evidence>
<dbReference type="SUPFAM" id="SSF52402">
    <property type="entry name" value="Adenine nucleotide alpha hydrolases-like"/>
    <property type="match status" value="1"/>
</dbReference>
<keyword evidence="3 14" id="KW-0479">Metal-binding</keyword>
<dbReference type="GO" id="GO:0046872">
    <property type="term" value="F:metal ion binding"/>
    <property type="evidence" value="ECO:0007669"/>
    <property type="project" value="UniProtKB-KW"/>
</dbReference>
<evidence type="ECO:0000256" key="6">
    <source>
        <dbReference type="ARBA" id="ARBA00023014"/>
    </source>
</evidence>
<dbReference type="Proteomes" id="UP000236173">
    <property type="component" value="Unassembled WGS sequence"/>
</dbReference>
<dbReference type="PANTHER" id="PTHR46482">
    <property type="entry name" value="5'-ADENYLYLSULFATE REDUCTASE 3, CHLOROPLASTIC"/>
    <property type="match status" value="1"/>
</dbReference>
<dbReference type="NCBIfam" id="TIGR02055">
    <property type="entry name" value="APS_reductase"/>
    <property type="match status" value="1"/>
</dbReference>
<feature type="active site" description="Nucleophile; cysteine thiosulfonate intermediate" evidence="14">
    <location>
        <position position="241"/>
    </location>
</feature>
<evidence type="ECO:0000256" key="10">
    <source>
        <dbReference type="ARBA" id="ARBA00029514"/>
    </source>
</evidence>
<gene>
    <name evidence="14 16" type="primary">cysH</name>
    <name evidence="16" type="ORF">HRbin17_01090</name>
</gene>
<keyword evidence="5 14" id="KW-0408">Iron</keyword>
<reference evidence="17" key="1">
    <citation type="submission" date="2017-09" db="EMBL/GenBank/DDBJ databases">
        <title>Metaegenomics of thermophilic ammonia-oxidizing enrichment culture.</title>
        <authorList>
            <person name="Kato S."/>
            <person name="Suzuki K."/>
        </authorList>
    </citation>
    <scope>NUCLEOTIDE SEQUENCE [LARGE SCALE GENOMIC DNA]</scope>
</reference>
<protein>
    <recommendedName>
        <fullName evidence="10 14">Adenosine 5'-phosphosulfate reductase</fullName>
        <shortName evidence="14">APS reductase</shortName>
        <ecNumber evidence="9 14">1.8.4.10</ecNumber>
    </recommendedName>
    <alternativeName>
        <fullName evidence="12 14">5'-adenylylsulfate reductase</fullName>
    </alternativeName>
    <alternativeName>
        <fullName evidence="11 14">Thioredoxin-dependent 5'-adenylylsulfate reductase</fullName>
    </alternativeName>
</protein>
<dbReference type="InterPro" id="IPR014729">
    <property type="entry name" value="Rossmann-like_a/b/a_fold"/>
</dbReference>
<evidence type="ECO:0000256" key="1">
    <source>
        <dbReference type="ARBA" id="ARBA00009732"/>
    </source>
</evidence>
<evidence type="ECO:0000256" key="12">
    <source>
        <dbReference type="ARBA" id="ARBA00032041"/>
    </source>
</evidence>
<dbReference type="GO" id="GO:0005737">
    <property type="term" value="C:cytoplasm"/>
    <property type="evidence" value="ECO:0007669"/>
    <property type="project" value="UniProtKB-SubCell"/>
</dbReference>
<evidence type="ECO:0000256" key="7">
    <source>
        <dbReference type="ARBA" id="ARBA00024298"/>
    </source>
</evidence>
<evidence type="ECO:0000256" key="11">
    <source>
        <dbReference type="ARBA" id="ARBA00030894"/>
    </source>
</evidence>
<dbReference type="GO" id="GO:0070814">
    <property type="term" value="P:hydrogen sulfide biosynthetic process"/>
    <property type="evidence" value="ECO:0007669"/>
    <property type="project" value="UniProtKB-UniRule"/>
</dbReference>
<dbReference type="PANTHER" id="PTHR46482:SF9">
    <property type="entry name" value="5'-ADENYLYLSULFATE REDUCTASE 1, CHLOROPLASTIC"/>
    <property type="match status" value="1"/>
</dbReference>
<proteinExistence type="inferred from homology"/>
<dbReference type="InterPro" id="IPR011798">
    <property type="entry name" value="APS_reductase"/>
</dbReference>
<dbReference type="NCBIfam" id="TIGR00434">
    <property type="entry name" value="cysH"/>
    <property type="match status" value="1"/>
</dbReference>
<name>A0A2H5XBU0_9BACT</name>
<dbReference type="GO" id="GO:0004604">
    <property type="term" value="F:phosphoadenylyl-sulfate reductase (thioredoxin) activity"/>
    <property type="evidence" value="ECO:0007669"/>
    <property type="project" value="UniProtKB-UniRule"/>
</dbReference>
<keyword evidence="4 14" id="KW-0560">Oxidoreductase</keyword>
<dbReference type="PIRSF" id="PIRSF000857">
    <property type="entry name" value="PAPS_reductase"/>
    <property type="match status" value="1"/>
</dbReference>
<comment type="function">
    <text evidence="7 14">Catalyzes the formation of sulfite from adenosine 5'-phosphosulfate (APS) using thioredoxin as an electron donor.</text>
</comment>
<feature type="binding site" evidence="14">
    <location>
        <position position="213"/>
    </location>
    <ligand>
        <name>[4Fe-4S] cluster</name>
        <dbReference type="ChEBI" id="CHEBI:49883"/>
    </ligand>
</feature>
<evidence type="ECO:0000256" key="5">
    <source>
        <dbReference type="ARBA" id="ARBA00023004"/>
    </source>
</evidence>
<evidence type="ECO:0000256" key="3">
    <source>
        <dbReference type="ARBA" id="ARBA00022723"/>
    </source>
</evidence>
<keyword evidence="6 14" id="KW-0411">Iron-sulfur</keyword>
<dbReference type="Pfam" id="PF01507">
    <property type="entry name" value="PAPS_reduct"/>
    <property type="match status" value="1"/>
</dbReference>
<evidence type="ECO:0000259" key="15">
    <source>
        <dbReference type="Pfam" id="PF01507"/>
    </source>
</evidence>
<feature type="binding site" evidence="14">
    <location>
        <position position="130"/>
    </location>
    <ligand>
        <name>[4Fe-4S] cluster</name>
        <dbReference type="ChEBI" id="CHEBI:49883"/>
    </ligand>
</feature>
<dbReference type="EC" id="1.8.4.10" evidence="9 14"/>
<dbReference type="InterPro" id="IPR002500">
    <property type="entry name" value="PAPS_reduct_dom"/>
</dbReference>
<evidence type="ECO:0000256" key="4">
    <source>
        <dbReference type="ARBA" id="ARBA00023002"/>
    </source>
</evidence>
<comment type="subcellular location">
    <subcellularLocation>
        <location evidence="14">Cytoplasm</location>
    </subcellularLocation>
</comment>
<feature type="binding site" evidence="14">
    <location>
        <position position="216"/>
    </location>
    <ligand>
        <name>[4Fe-4S] cluster</name>
        <dbReference type="ChEBI" id="CHEBI:49883"/>
    </ligand>
</feature>
<feature type="binding site" evidence="14">
    <location>
        <position position="129"/>
    </location>
    <ligand>
        <name>[4Fe-4S] cluster</name>
        <dbReference type="ChEBI" id="CHEBI:49883"/>
    </ligand>
</feature>
<comment type="catalytic activity">
    <reaction evidence="13 14">
        <text>[thioredoxin]-disulfide + sulfite + AMP + 2 H(+) = adenosine 5'-phosphosulfate + [thioredoxin]-dithiol</text>
        <dbReference type="Rhea" id="RHEA:21976"/>
        <dbReference type="Rhea" id="RHEA-COMP:10698"/>
        <dbReference type="Rhea" id="RHEA-COMP:10700"/>
        <dbReference type="ChEBI" id="CHEBI:15378"/>
        <dbReference type="ChEBI" id="CHEBI:17359"/>
        <dbReference type="ChEBI" id="CHEBI:29950"/>
        <dbReference type="ChEBI" id="CHEBI:50058"/>
        <dbReference type="ChEBI" id="CHEBI:58243"/>
        <dbReference type="ChEBI" id="CHEBI:456215"/>
        <dbReference type="EC" id="1.8.4.10"/>
    </reaction>
</comment>
<evidence type="ECO:0000256" key="13">
    <source>
        <dbReference type="ARBA" id="ARBA00048441"/>
    </source>
</evidence>
<dbReference type="GO" id="GO:0043866">
    <property type="term" value="F:adenylyl-sulfate reductase (thioredoxin) activity"/>
    <property type="evidence" value="ECO:0007669"/>
    <property type="project" value="UniProtKB-EC"/>
</dbReference>
<keyword evidence="2 14" id="KW-0963">Cytoplasm</keyword>
<dbReference type="GO" id="GO:0019379">
    <property type="term" value="P:sulfate assimilation, phosphoadenylyl sulfate reduction by phosphoadenylyl-sulfate reductase (thioredoxin)"/>
    <property type="evidence" value="ECO:0007669"/>
    <property type="project" value="UniProtKB-UniRule"/>
</dbReference>
<evidence type="ECO:0000256" key="14">
    <source>
        <dbReference type="HAMAP-Rule" id="MF_00063"/>
    </source>
</evidence>
<dbReference type="InterPro" id="IPR004511">
    <property type="entry name" value="PAPS/APS_Rdtase"/>
</dbReference>
<dbReference type="GO" id="GO:0019344">
    <property type="term" value="P:cysteine biosynthetic process"/>
    <property type="evidence" value="ECO:0007669"/>
    <property type="project" value="InterPro"/>
</dbReference>
<dbReference type="NCBIfam" id="NF002537">
    <property type="entry name" value="PRK02090.1"/>
    <property type="match status" value="1"/>
</dbReference>
<evidence type="ECO:0000256" key="9">
    <source>
        <dbReference type="ARBA" id="ARBA00024386"/>
    </source>
</evidence>
<comment type="similarity">
    <text evidence="1 14">Belongs to the PAPS reductase family. CysH subfamily.</text>
</comment>
<comment type="pathway">
    <text evidence="8 14">Sulfur metabolism; hydrogen sulfide biosynthesis; sulfite from sulfate.</text>
</comment>
<sequence length="270" mass="31211">MVEQVQQRVVFDDLEIGEIAVELDDKEPQDVIAWALETFGDRIAVVTALQAEGMVVLDMAYRLKPDIRVITVDTGRLPQETYEFLDRVREHYPDARFEVLFPDYREVEVMVRKHGVNLFYKAVPLRLLCCHIRKVRPLLRALQNLDAWFTGLRREQWASRANIKKVELDHDHGGIVKVNALADWTKEEVWDYIRANNVPYHPLYDKGYTSIGCAPCTRSIQPGEDDRAGRWWWETNAPKECGIHCPIETGGFEHEVHAILGEAHGHLEEK</sequence>
<dbReference type="GO" id="GO:0051539">
    <property type="term" value="F:4 iron, 4 sulfur cluster binding"/>
    <property type="evidence" value="ECO:0007669"/>
    <property type="project" value="UniProtKB-UniRule"/>
</dbReference>
<dbReference type="Gene3D" id="3.40.50.620">
    <property type="entry name" value="HUPs"/>
    <property type="match status" value="1"/>
</dbReference>